<evidence type="ECO:0000259" key="14">
    <source>
        <dbReference type="Pfam" id="PF13476"/>
    </source>
</evidence>
<dbReference type="EMBL" id="JAOPGA020001455">
    <property type="protein sequence ID" value="KAL0488622.1"/>
    <property type="molecule type" value="Genomic_DNA"/>
</dbReference>
<feature type="coiled-coil region" evidence="12">
    <location>
        <begin position="241"/>
        <end position="296"/>
    </location>
</feature>
<evidence type="ECO:0000256" key="8">
    <source>
        <dbReference type="ARBA" id="ARBA00023054"/>
    </source>
</evidence>
<evidence type="ECO:0000256" key="12">
    <source>
        <dbReference type="SAM" id="Coils"/>
    </source>
</evidence>
<evidence type="ECO:0000256" key="1">
    <source>
        <dbReference type="ARBA" id="ARBA00004123"/>
    </source>
</evidence>
<evidence type="ECO:0000256" key="5">
    <source>
        <dbReference type="ARBA" id="ARBA00022741"/>
    </source>
</evidence>
<feature type="region of interest" description="Disordered" evidence="13">
    <location>
        <begin position="1"/>
        <end position="67"/>
    </location>
</feature>
<keyword evidence="5" id="KW-0547">Nucleotide-binding</keyword>
<comment type="similarity">
    <text evidence="3">Belongs to the SMC family. SMC6 subfamily.</text>
</comment>
<evidence type="ECO:0000256" key="11">
    <source>
        <dbReference type="ARBA" id="ARBA00023242"/>
    </source>
</evidence>
<dbReference type="InterPro" id="IPR027417">
    <property type="entry name" value="P-loop_NTPase"/>
</dbReference>
<dbReference type="PANTHER" id="PTHR19306">
    <property type="entry name" value="STRUCTURAL MAINTENANCE OF CHROMOSOMES 5,6 SMC5, SMC6"/>
    <property type="match status" value="1"/>
</dbReference>
<organism evidence="15 16">
    <name type="scientific">Acrasis kona</name>
    <dbReference type="NCBI Taxonomy" id="1008807"/>
    <lineage>
        <taxon>Eukaryota</taxon>
        <taxon>Discoba</taxon>
        <taxon>Heterolobosea</taxon>
        <taxon>Tetramitia</taxon>
        <taxon>Eutetramitia</taxon>
        <taxon>Acrasidae</taxon>
        <taxon>Acrasis</taxon>
    </lineage>
</organism>
<evidence type="ECO:0000256" key="10">
    <source>
        <dbReference type="ARBA" id="ARBA00023204"/>
    </source>
</evidence>
<dbReference type="GO" id="GO:0005634">
    <property type="term" value="C:nucleus"/>
    <property type="evidence" value="ECO:0007669"/>
    <property type="project" value="UniProtKB-SubCell"/>
</dbReference>
<name>A0AAW2ZH42_9EUKA</name>
<feature type="coiled-coil region" evidence="12">
    <location>
        <begin position="322"/>
        <end position="496"/>
    </location>
</feature>
<keyword evidence="11" id="KW-0539">Nucleus</keyword>
<protein>
    <submittedName>
        <fullName evidence="15">Structural maintenance of chromosomes protein</fullName>
    </submittedName>
</protein>
<evidence type="ECO:0000313" key="15">
    <source>
        <dbReference type="EMBL" id="KAL0488622.1"/>
    </source>
</evidence>
<dbReference type="GO" id="GO:0030915">
    <property type="term" value="C:Smc5-Smc6 complex"/>
    <property type="evidence" value="ECO:0007669"/>
    <property type="project" value="TreeGrafter"/>
</dbReference>
<evidence type="ECO:0000256" key="13">
    <source>
        <dbReference type="SAM" id="MobiDB-lite"/>
    </source>
</evidence>
<reference evidence="15 16" key="1">
    <citation type="submission" date="2024-03" db="EMBL/GenBank/DDBJ databases">
        <title>The Acrasis kona genome and developmental transcriptomes reveal deep origins of eukaryotic multicellular pathways.</title>
        <authorList>
            <person name="Sheikh S."/>
            <person name="Fu C.-J."/>
            <person name="Brown M.W."/>
            <person name="Baldauf S.L."/>
        </authorList>
    </citation>
    <scope>NUCLEOTIDE SEQUENCE [LARGE SCALE GENOMIC DNA]</scope>
    <source>
        <strain evidence="15 16">ATCC MYA-3509</strain>
    </source>
</reference>
<dbReference type="GO" id="GO:0016887">
    <property type="term" value="F:ATP hydrolysis activity"/>
    <property type="evidence" value="ECO:0007669"/>
    <property type="project" value="InterPro"/>
</dbReference>
<comment type="caution">
    <text evidence="15">The sequence shown here is derived from an EMBL/GenBank/DDBJ whole genome shotgun (WGS) entry which is preliminary data.</text>
</comment>
<dbReference type="GO" id="GO:0005524">
    <property type="term" value="F:ATP binding"/>
    <property type="evidence" value="ECO:0007669"/>
    <property type="project" value="UniProtKB-KW"/>
</dbReference>
<evidence type="ECO:0000256" key="6">
    <source>
        <dbReference type="ARBA" id="ARBA00022763"/>
    </source>
</evidence>
<keyword evidence="7" id="KW-0067">ATP-binding</keyword>
<dbReference type="GO" id="GO:0000724">
    <property type="term" value="P:double-strand break repair via homologous recombination"/>
    <property type="evidence" value="ECO:0007669"/>
    <property type="project" value="TreeGrafter"/>
</dbReference>
<evidence type="ECO:0000256" key="9">
    <source>
        <dbReference type="ARBA" id="ARBA00023172"/>
    </source>
</evidence>
<dbReference type="SUPFAM" id="SSF52540">
    <property type="entry name" value="P-loop containing nucleoside triphosphate hydrolases"/>
    <property type="match status" value="2"/>
</dbReference>
<evidence type="ECO:0000256" key="7">
    <source>
        <dbReference type="ARBA" id="ARBA00022840"/>
    </source>
</evidence>
<keyword evidence="6" id="KW-0227">DNA damage</keyword>
<keyword evidence="9" id="KW-0233">DNA recombination</keyword>
<keyword evidence="10" id="KW-0234">DNA repair</keyword>
<evidence type="ECO:0000313" key="16">
    <source>
        <dbReference type="Proteomes" id="UP001431209"/>
    </source>
</evidence>
<evidence type="ECO:0000256" key="4">
    <source>
        <dbReference type="ARBA" id="ARBA00022454"/>
    </source>
</evidence>
<dbReference type="PANTHER" id="PTHR19306:SF6">
    <property type="entry name" value="STRUCTURAL MAINTENANCE OF CHROMOSOMES PROTEIN 6"/>
    <property type="match status" value="1"/>
</dbReference>
<accession>A0AAW2ZH42</accession>
<feature type="compositionally biased region" description="Acidic residues" evidence="13">
    <location>
        <begin position="9"/>
        <end position="39"/>
    </location>
</feature>
<comment type="subcellular location">
    <subcellularLocation>
        <location evidence="2">Chromosome</location>
    </subcellularLocation>
    <subcellularLocation>
        <location evidence="1">Nucleus</location>
    </subcellularLocation>
</comment>
<keyword evidence="8 12" id="KW-0175">Coiled coil</keyword>
<dbReference type="AlphaFoldDB" id="A0AAW2ZH42"/>
<evidence type="ECO:0000256" key="3">
    <source>
        <dbReference type="ARBA" id="ARBA00006793"/>
    </source>
</evidence>
<proteinExistence type="inferred from homology"/>
<gene>
    <name evidence="15" type="ORF">AKO1_015682</name>
</gene>
<evidence type="ECO:0000256" key="2">
    <source>
        <dbReference type="ARBA" id="ARBA00004286"/>
    </source>
</evidence>
<feature type="domain" description="Rad50/SbcC-type AAA" evidence="14">
    <location>
        <begin position="77"/>
        <end position="284"/>
    </location>
</feature>
<dbReference type="GO" id="GO:0035861">
    <property type="term" value="C:site of double-strand break"/>
    <property type="evidence" value="ECO:0007669"/>
    <property type="project" value="TreeGrafter"/>
</dbReference>
<keyword evidence="16" id="KW-1185">Reference proteome</keyword>
<dbReference type="Proteomes" id="UP001431209">
    <property type="component" value="Unassembled WGS sequence"/>
</dbReference>
<dbReference type="Gene3D" id="3.40.50.300">
    <property type="entry name" value="P-loop containing nucleotide triphosphate hydrolases"/>
    <property type="match status" value="2"/>
</dbReference>
<sequence>MPKHPRDPEEYDPNEDEEEEGDNVLEHDELENDEDELEDFTPSQRPTKKRKANADGELEDENDIGSGEAKAGTMASILVENFMCHDKLELKFHKRITFINGPNGSGKSAILTGIQTCLGAKTNETHRGTSIKDLIKAGRDWAQITLKIRNTGVDAFRHDHYGDMITIVRRIDRRTGSSYKIKSASGKTVATTFKELKHMMDQFNLQIDNPTTCMTQDVSREFLANSSAKKKYDFFLRATQLEKMVSEYDNANKNKWELEATLKAKEDKLKESESEVKKLKQEYEESKAMVQMEENILLLRSKIAWALVKERRADFENNKKMYETEKSRVDKYEESMNNQEEVDTNQDEIDRISAETEELKKELGEAKQKSDAHDREIINIGKRKTPFTAEIQDYKGRIKRSQEYIKTCQNEIRDIEKKSKIDRGATVKKLEERLDKLKEQRENFINTSKQENQDMELHDQELQKRSATVSELKIKYEDLKRRIDRIRGQAENLDRQKKDKMQYFRFPVRPILEEINRSRNQFHKLPIGPIGLLINIKDLKWAPAIELALKNEIPSFILSDVHDQVLFKKIIESLYKSRGQQRYQVPTMLIQPFSDRVYDNLQLPQGIDHPTIFSMIELDRTTCNEVPIKYPSLDSLFATIMNTLLNQSGVESSILIEDTTLAQKVMFPRPPHNVRNCYAIDGTRLFMRNNSEVYLGAKEKFSRLWSANKDQQIIDLRREEADLQTTFAEISEQGKAAHQEKKQVDDTMGRLRRKISDTKSNISKLDREVRNVESDLRSEENEISGSNQAEASIAEINHQIQDRNVEIEQSTEIINKAQLEIQSLEKEESQVKQERQELIRSQNRVAEQIKSKSKDLNKLLVEIAQARQRKIEGQRRLQQMKEKFQGLENRFLEITRAKDAAESNTQNIQEIEIKQGETSIGLAKEQERLQRRLQEEQARFGDSSAADIRDMYKSKFRIYEDTRKKILLSKNSLQVISDSLIKRFDRWRDIRTNYAAVISRWFSAYMSQKGHEGTIKVDTEKQELNMQIILDGKTKEGALKKREVEDAKSLSGGERSFSTVALLLSMWQIIDSPTRALDEFDIFMDAMYRKISMNLIIEEAKKSRNQLIIISPHDVSNVKPDKETLKLVKLRPPERNQNQRTMEEFMQSHAQ</sequence>
<dbReference type="GO" id="GO:0003697">
    <property type="term" value="F:single-stranded DNA binding"/>
    <property type="evidence" value="ECO:0007669"/>
    <property type="project" value="TreeGrafter"/>
</dbReference>
<dbReference type="Pfam" id="PF13476">
    <property type="entry name" value="AAA_23"/>
    <property type="match status" value="1"/>
</dbReference>
<keyword evidence="4" id="KW-0158">Chromosome</keyword>
<dbReference type="GO" id="GO:0003684">
    <property type="term" value="F:damaged DNA binding"/>
    <property type="evidence" value="ECO:0007669"/>
    <property type="project" value="TreeGrafter"/>
</dbReference>
<feature type="coiled-coil region" evidence="12">
    <location>
        <begin position="748"/>
        <end position="939"/>
    </location>
</feature>
<dbReference type="InterPro" id="IPR038729">
    <property type="entry name" value="Rad50/SbcC_AAA"/>
</dbReference>